<protein>
    <submittedName>
        <fullName evidence="2">Uncharacterized protein</fullName>
    </submittedName>
</protein>
<sequence length="137" mass="14903">MVVFVVLSLFQGARVTRRMGRIWPAAETMGGADRAAVVRATRRGEAIGDPRLAPSVVEYAGALRRAAEEDRPHLRVVLLVTVLALALAVHDTLTGSMGEIIVSWLMVALLVADLVWWPRGRARLLARADRAEASARP</sequence>
<evidence type="ECO:0000256" key="1">
    <source>
        <dbReference type="SAM" id="Phobius"/>
    </source>
</evidence>
<accession>A0A7W9PSH6</accession>
<evidence type="ECO:0000313" key="3">
    <source>
        <dbReference type="Proteomes" id="UP000585836"/>
    </source>
</evidence>
<organism evidence="2 3">
    <name type="scientific">Streptomyces echinatus</name>
    <dbReference type="NCBI Taxonomy" id="67293"/>
    <lineage>
        <taxon>Bacteria</taxon>
        <taxon>Bacillati</taxon>
        <taxon>Actinomycetota</taxon>
        <taxon>Actinomycetes</taxon>
        <taxon>Kitasatosporales</taxon>
        <taxon>Streptomycetaceae</taxon>
        <taxon>Streptomyces</taxon>
    </lineage>
</organism>
<dbReference type="RefSeq" id="WP_184964051.1">
    <property type="nucleotide sequence ID" value="NZ_BAAAWF010000087.1"/>
</dbReference>
<keyword evidence="1" id="KW-0812">Transmembrane</keyword>
<proteinExistence type="predicted"/>
<gene>
    <name evidence="2" type="ORF">FHS34_002447</name>
</gene>
<dbReference type="EMBL" id="JACHJK010000003">
    <property type="protein sequence ID" value="MBB5926991.1"/>
    <property type="molecule type" value="Genomic_DNA"/>
</dbReference>
<feature type="transmembrane region" description="Helical" evidence="1">
    <location>
        <begin position="96"/>
        <end position="117"/>
    </location>
</feature>
<dbReference type="AlphaFoldDB" id="A0A7W9PSH6"/>
<feature type="transmembrane region" description="Helical" evidence="1">
    <location>
        <begin position="73"/>
        <end position="90"/>
    </location>
</feature>
<keyword evidence="3" id="KW-1185">Reference proteome</keyword>
<reference evidence="2 3" key="1">
    <citation type="submission" date="2020-08" db="EMBL/GenBank/DDBJ databases">
        <title>Genomic Encyclopedia of Type Strains, Phase III (KMG-III): the genomes of soil and plant-associated and newly described type strains.</title>
        <authorList>
            <person name="Whitman W."/>
        </authorList>
    </citation>
    <scope>NUCLEOTIDE SEQUENCE [LARGE SCALE GENOMIC DNA]</scope>
    <source>
        <strain evidence="2 3">CECT 3313</strain>
    </source>
</reference>
<comment type="caution">
    <text evidence="2">The sequence shown here is derived from an EMBL/GenBank/DDBJ whole genome shotgun (WGS) entry which is preliminary data.</text>
</comment>
<keyword evidence="1" id="KW-1133">Transmembrane helix</keyword>
<keyword evidence="1" id="KW-0472">Membrane</keyword>
<dbReference type="Proteomes" id="UP000585836">
    <property type="component" value="Unassembled WGS sequence"/>
</dbReference>
<evidence type="ECO:0000313" key="2">
    <source>
        <dbReference type="EMBL" id="MBB5926991.1"/>
    </source>
</evidence>
<name>A0A7W9PSH6_9ACTN</name>